<feature type="transmembrane region" description="Helical" evidence="6">
    <location>
        <begin position="129"/>
        <end position="149"/>
    </location>
</feature>
<reference evidence="8 9" key="1">
    <citation type="submission" date="2022-01" db="EMBL/GenBank/DDBJ databases">
        <title>Flavihumibacter sp. nov., isolated from sediment of a river.</title>
        <authorList>
            <person name="Liu H."/>
        </authorList>
    </citation>
    <scope>NUCLEOTIDE SEQUENCE [LARGE SCALE GENOMIC DNA]</scope>
    <source>
        <strain evidence="8 9">RY-1</strain>
    </source>
</reference>
<evidence type="ECO:0000256" key="2">
    <source>
        <dbReference type="ARBA" id="ARBA00007362"/>
    </source>
</evidence>
<evidence type="ECO:0000259" key="7">
    <source>
        <dbReference type="Pfam" id="PF00892"/>
    </source>
</evidence>
<evidence type="ECO:0000256" key="5">
    <source>
        <dbReference type="ARBA" id="ARBA00023136"/>
    </source>
</evidence>
<feature type="transmembrane region" description="Helical" evidence="6">
    <location>
        <begin position="251"/>
        <end position="270"/>
    </location>
</feature>
<evidence type="ECO:0000313" key="8">
    <source>
        <dbReference type="EMBL" id="MCF1716729.1"/>
    </source>
</evidence>
<protein>
    <submittedName>
        <fullName evidence="8">EamA family transporter</fullName>
    </submittedName>
</protein>
<feature type="transmembrane region" description="Helical" evidence="6">
    <location>
        <begin position="155"/>
        <end position="175"/>
    </location>
</feature>
<keyword evidence="5 6" id="KW-0472">Membrane</keyword>
<comment type="caution">
    <text evidence="8">The sequence shown here is derived from an EMBL/GenBank/DDBJ whole genome shotgun (WGS) entry which is preliminary data.</text>
</comment>
<evidence type="ECO:0000256" key="3">
    <source>
        <dbReference type="ARBA" id="ARBA00022692"/>
    </source>
</evidence>
<organism evidence="8 9">
    <name type="scientific">Flavihumibacter fluminis</name>
    <dbReference type="NCBI Taxonomy" id="2909236"/>
    <lineage>
        <taxon>Bacteria</taxon>
        <taxon>Pseudomonadati</taxon>
        <taxon>Bacteroidota</taxon>
        <taxon>Chitinophagia</taxon>
        <taxon>Chitinophagales</taxon>
        <taxon>Chitinophagaceae</taxon>
        <taxon>Flavihumibacter</taxon>
    </lineage>
</organism>
<evidence type="ECO:0000256" key="4">
    <source>
        <dbReference type="ARBA" id="ARBA00022989"/>
    </source>
</evidence>
<evidence type="ECO:0000256" key="6">
    <source>
        <dbReference type="SAM" id="Phobius"/>
    </source>
</evidence>
<feature type="transmembrane region" description="Helical" evidence="6">
    <location>
        <begin position="102"/>
        <end position="122"/>
    </location>
</feature>
<feature type="domain" description="EamA" evidence="7">
    <location>
        <begin position="161"/>
        <end position="293"/>
    </location>
</feature>
<name>A0ABS9BLZ3_9BACT</name>
<keyword evidence="3 6" id="KW-0812">Transmembrane</keyword>
<accession>A0ABS9BLZ3</accession>
<dbReference type="Proteomes" id="UP001200145">
    <property type="component" value="Unassembled WGS sequence"/>
</dbReference>
<comment type="subcellular location">
    <subcellularLocation>
        <location evidence="1">Membrane</location>
        <topology evidence="1">Multi-pass membrane protein</topology>
    </subcellularLocation>
</comment>
<sequence>MSSPSKASGIVMALFAAIFWGLSGTCAQYLFEQKAIEPGWLVSWRLLLAGSILVVFAITRKDSDAFRIWKHPMDALSLLLFSILGMVAVQYTYFYSIHLSNAATATVLQYIGPLFVVAFYAIKHRRWPVLIEYASLLLALGGTFLLVTHGSLDKMVITEAALFWGILSAFTLAFYTIQPVQLLRKYSAATVTGWGMFIGGIIFSIFTKPWQVQGVWDAGTWLAFGYIILFGSVIAFYIFLRSVIIIGAPTASLLCCVEPLAAAAVAVLWLKVPFGGMDWLGTLFVLITIVLLTLGTKKEAA</sequence>
<dbReference type="EMBL" id="JAKEVY010000006">
    <property type="protein sequence ID" value="MCF1716729.1"/>
    <property type="molecule type" value="Genomic_DNA"/>
</dbReference>
<feature type="transmembrane region" description="Helical" evidence="6">
    <location>
        <begin position="187"/>
        <end position="206"/>
    </location>
</feature>
<comment type="similarity">
    <text evidence="2">Belongs to the EamA transporter family.</text>
</comment>
<keyword evidence="9" id="KW-1185">Reference proteome</keyword>
<proteinExistence type="inferred from homology"/>
<dbReference type="RefSeq" id="WP_234868134.1">
    <property type="nucleotide sequence ID" value="NZ_JAKEVY010000006.1"/>
</dbReference>
<dbReference type="SUPFAM" id="SSF103481">
    <property type="entry name" value="Multidrug resistance efflux transporter EmrE"/>
    <property type="match status" value="2"/>
</dbReference>
<feature type="transmembrane region" description="Helical" evidence="6">
    <location>
        <begin position="276"/>
        <end position="295"/>
    </location>
</feature>
<evidence type="ECO:0000313" key="9">
    <source>
        <dbReference type="Proteomes" id="UP001200145"/>
    </source>
</evidence>
<dbReference type="PANTHER" id="PTHR32322">
    <property type="entry name" value="INNER MEMBRANE TRANSPORTER"/>
    <property type="match status" value="1"/>
</dbReference>
<feature type="transmembrane region" description="Helical" evidence="6">
    <location>
        <begin position="40"/>
        <end position="58"/>
    </location>
</feature>
<dbReference type="InterPro" id="IPR000620">
    <property type="entry name" value="EamA_dom"/>
</dbReference>
<dbReference type="InterPro" id="IPR050638">
    <property type="entry name" value="AA-Vitamin_Transporters"/>
</dbReference>
<dbReference type="PANTHER" id="PTHR32322:SF2">
    <property type="entry name" value="EAMA DOMAIN-CONTAINING PROTEIN"/>
    <property type="match status" value="1"/>
</dbReference>
<keyword evidence="4 6" id="KW-1133">Transmembrane helix</keyword>
<dbReference type="InterPro" id="IPR037185">
    <property type="entry name" value="EmrE-like"/>
</dbReference>
<evidence type="ECO:0000256" key="1">
    <source>
        <dbReference type="ARBA" id="ARBA00004141"/>
    </source>
</evidence>
<gene>
    <name evidence="8" type="ORF">L0U88_18955</name>
</gene>
<feature type="transmembrane region" description="Helical" evidence="6">
    <location>
        <begin position="78"/>
        <end position="96"/>
    </location>
</feature>
<feature type="transmembrane region" description="Helical" evidence="6">
    <location>
        <begin position="218"/>
        <end position="239"/>
    </location>
</feature>
<feature type="domain" description="EamA" evidence="7">
    <location>
        <begin position="8"/>
        <end position="147"/>
    </location>
</feature>
<dbReference type="Pfam" id="PF00892">
    <property type="entry name" value="EamA"/>
    <property type="match status" value="2"/>
</dbReference>